<sequence>MGKKISYVCLSLVMLWTLIPTLGTEEVSASSTFSDVNDNYWASDEIDYIAEQGIANGDGVRFRPEEPVNRAAASVMMTKSLGYGGHDRSAPTYSDVSKDFWAYKYIERASELGIFQGTDGAFKPNDSIRKAQVAAVVARAFFGDELEEVSYDGSFTDISDRFWAKDYIEVLVENHIIEEGGSFRPNDEATRAELSAYLARAMNKELRLDREEEKPSNTEILYEGVVVNIDDDDELYVRSGPGTDYRHFDKLDNGERVDVYGEEGKWLEIFVRGKKGYVSSYYVEKVDEVQSGEDSMDYRTEPIAEALVSVSSTLNVRSGPGTNYETIGKLKNGDVVEIYERTNESWALIKFNNQWAYTHRNYLREKKKGSNGLAGKTIVIDPGHGDHDPGAQANGLIEKNVVLEVGLRVEKLLEDAGVNVVMTRKDDTFITLQGRVDIAERAYADSFVSIHANAASAAAEGAETFYNSDHVAEESKKLAQAIQTRLVQETGMKHRRVADARFYVIRNTTMPSTLVELGFLTNPGDVNRMKQAGYPDRAAQAIYNGIRDFYDW</sequence>
<dbReference type="AlphaFoldDB" id="A0A1I2EYS0"/>
<evidence type="ECO:0000313" key="7">
    <source>
        <dbReference type="Proteomes" id="UP000199516"/>
    </source>
</evidence>
<keyword evidence="2" id="KW-0378">Hydrolase</keyword>
<dbReference type="InterPro" id="IPR003646">
    <property type="entry name" value="SH3-like_bac-type"/>
</dbReference>
<evidence type="ECO:0000256" key="2">
    <source>
        <dbReference type="ARBA" id="ARBA00022801"/>
    </source>
</evidence>
<evidence type="ECO:0000256" key="3">
    <source>
        <dbReference type="ARBA" id="ARBA00023316"/>
    </source>
</evidence>
<keyword evidence="7" id="KW-1185">Reference proteome</keyword>
<evidence type="ECO:0000259" key="5">
    <source>
        <dbReference type="PROSITE" id="PS51781"/>
    </source>
</evidence>
<name>A0A1I2EYS0_9BACI</name>
<dbReference type="GO" id="GO:0071555">
    <property type="term" value="P:cell wall organization"/>
    <property type="evidence" value="ECO:0007669"/>
    <property type="project" value="UniProtKB-KW"/>
</dbReference>
<keyword evidence="1" id="KW-0732">Signal</keyword>
<dbReference type="PROSITE" id="PS51272">
    <property type="entry name" value="SLH"/>
    <property type="match status" value="3"/>
</dbReference>
<dbReference type="Proteomes" id="UP000199516">
    <property type="component" value="Unassembled WGS sequence"/>
</dbReference>
<accession>A0A1I2EYS0</accession>
<dbReference type="GO" id="GO:0030288">
    <property type="term" value="C:outer membrane-bounded periplasmic space"/>
    <property type="evidence" value="ECO:0007669"/>
    <property type="project" value="TreeGrafter"/>
</dbReference>
<dbReference type="RefSeq" id="WP_091663259.1">
    <property type="nucleotide sequence ID" value="NZ_FONT01000007.1"/>
</dbReference>
<dbReference type="Pfam" id="PF00395">
    <property type="entry name" value="SLH"/>
    <property type="match status" value="3"/>
</dbReference>
<dbReference type="InterPro" id="IPR001119">
    <property type="entry name" value="SLH_dom"/>
</dbReference>
<feature type="domain" description="SLH" evidence="4">
    <location>
        <begin position="89"/>
        <end position="151"/>
    </location>
</feature>
<dbReference type="EMBL" id="FONT01000007">
    <property type="protein sequence ID" value="SFE97390.1"/>
    <property type="molecule type" value="Genomic_DNA"/>
</dbReference>
<dbReference type="PROSITE" id="PS51781">
    <property type="entry name" value="SH3B"/>
    <property type="match status" value="2"/>
</dbReference>
<feature type="domain" description="SLH" evidence="4">
    <location>
        <begin position="152"/>
        <end position="212"/>
    </location>
</feature>
<dbReference type="Pfam" id="PF08239">
    <property type="entry name" value="SH3_3"/>
    <property type="match status" value="2"/>
</dbReference>
<feature type="domain" description="SH3b" evidence="5">
    <location>
        <begin position="303"/>
        <end position="367"/>
    </location>
</feature>
<proteinExistence type="predicted"/>
<dbReference type="SUPFAM" id="SSF53187">
    <property type="entry name" value="Zn-dependent exopeptidases"/>
    <property type="match status" value="1"/>
</dbReference>
<evidence type="ECO:0000256" key="1">
    <source>
        <dbReference type="ARBA" id="ARBA00022729"/>
    </source>
</evidence>
<dbReference type="InterPro" id="IPR050695">
    <property type="entry name" value="N-acetylmuramoyl_amidase_3"/>
</dbReference>
<dbReference type="CDD" id="cd02696">
    <property type="entry name" value="MurNAc-LAA"/>
    <property type="match status" value="1"/>
</dbReference>
<dbReference type="PANTHER" id="PTHR30404:SF0">
    <property type="entry name" value="N-ACETYLMURAMOYL-L-ALANINE AMIDASE AMIC"/>
    <property type="match status" value="1"/>
</dbReference>
<dbReference type="Gene3D" id="2.30.30.40">
    <property type="entry name" value="SH3 Domains"/>
    <property type="match status" value="2"/>
</dbReference>
<dbReference type="STRING" id="930128.SAMN05192532_10763"/>
<dbReference type="SMART" id="SM00287">
    <property type="entry name" value="SH3b"/>
    <property type="match status" value="2"/>
</dbReference>
<evidence type="ECO:0000313" key="6">
    <source>
        <dbReference type="EMBL" id="SFE97390.1"/>
    </source>
</evidence>
<dbReference type="OrthoDB" id="9806267at2"/>
<organism evidence="6 7">
    <name type="scientific">Alteribacillus iranensis</name>
    <dbReference type="NCBI Taxonomy" id="930128"/>
    <lineage>
        <taxon>Bacteria</taxon>
        <taxon>Bacillati</taxon>
        <taxon>Bacillota</taxon>
        <taxon>Bacilli</taxon>
        <taxon>Bacillales</taxon>
        <taxon>Bacillaceae</taxon>
        <taxon>Alteribacillus</taxon>
    </lineage>
</organism>
<dbReference type="Gene3D" id="3.40.630.40">
    <property type="entry name" value="Zn-dependent exopeptidases"/>
    <property type="match status" value="1"/>
</dbReference>
<protein>
    <submittedName>
        <fullName evidence="6">N-acetylmuramoyl-L-alanine amidase</fullName>
    </submittedName>
</protein>
<dbReference type="Pfam" id="PF01520">
    <property type="entry name" value="Amidase_3"/>
    <property type="match status" value="1"/>
</dbReference>
<dbReference type="GO" id="GO:0008745">
    <property type="term" value="F:N-acetylmuramoyl-L-alanine amidase activity"/>
    <property type="evidence" value="ECO:0007669"/>
    <property type="project" value="InterPro"/>
</dbReference>
<dbReference type="SMART" id="SM00646">
    <property type="entry name" value="Ami_3"/>
    <property type="match status" value="1"/>
</dbReference>
<evidence type="ECO:0000259" key="4">
    <source>
        <dbReference type="PROSITE" id="PS51272"/>
    </source>
</evidence>
<feature type="domain" description="SH3b" evidence="5">
    <location>
        <begin position="222"/>
        <end position="287"/>
    </location>
</feature>
<gene>
    <name evidence="6" type="ORF">SAMN05192532_10763</name>
</gene>
<keyword evidence="3" id="KW-0961">Cell wall biogenesis/degradation</keyword>
<dbReference type="PANTHER" id="PTHR30404">
    <property type="entry name" value="N-ACETYLMURAMOYL-L-ALANINE AMIDASE"/>
    <property type="match status" value="1"/>
</dbReference>
<feature type="domain" description="SLH" evidence="4">
    <location>
        <begin position="29"/>
        <end position="88"/>
    </location>
</feature>
<reference evidence="6 7" key="1">
    <citation type="submission" date="2016-10" db="EMBL/GenBank/DDBJ databases">
        <authorList>
            <person name="de Groot N.N."/>
        </authorList>
    </citation>
    <scope>NUCLEOTIDE SEQUENCE [LARGE SCALE GENOMIC DNA]</scope>
    <source>
        <strain evidence="6 7">DSM 23995</strain>
    </source>
</reference>
<dbReference type="InterPro" id="IPR002508">
    <property type="entry name" value="MurNAc-LAA_cat"/>
</dbReference>
<dbReference type="GO" id="GO:0009253">
    <property type="term" value="P:peptidoglycan catabolic process"/>
    <property type="evidence" value="ECO:0007669"/>
    <property type="project" value="InterPro"/>
</dbReference>